<feature type="transmembrane region" description="Helical" evidence="8">
    <location>
        <begin position="6"/>
        <end position="31"/>
    </location>
</feature>
<gene>
    <name evidence="9" type="ORF">ACFQKB_30810</name>
</gene>
<evidence type="ECO:0000256" key="1">
    <source>
        <dbReference type="ARBA" id="ARBA00004651"/>
    </source>
</evidence>
<protein>
    <recommendedName>
        <fullName evidence="8">Probable membrane transporter protein</fullName>
    </recommendedName>
</protein>
<dbReference type="InterPro" id="IPR002781">
    <property type="entry name" value="TM_pro_TauE-like"/>
</dbReference>
<keyword evidence="4 8" id="KW-1003">Cell membrane</keyword>
<feature type="transmembrane region" description="Helical" evidence="8">
    <location>
        <begin position="74"/>
        <end position="93"/>
    </location>
</feature>
<feature type="transmembrane region" description="Helical" evidence="8">
    <location>
        <begin position="233"/>
        <end position="254"/>
    </location>
</feature>
<dbReference type="PANTHER" id="PTHR30269">
    <property type="entry name" value="TRANSMEMBRANE PROTEIN YFCA"/>
    <property type="match status" value="1"/>
</dbReference>
<reference evidence="10" key="1">
    <citation type="journal article" date="2019" name="Int. J. Syst. Evol. Microbiol.">
        <title>The Global Catalogue of Microorganisms (GCM) 10K type strain sequencing project: providing services to taxonomists for standard genome sequencing and annotation.</title>
        <authorList>
            <consortium name="The Broad Institute Genomics Platform"/>
            <consortium name="The Broad Institute Genome Sequencing Center for Infectious Disease"/>
            <person name="Wu L."/>
            <person name="Ma J."/>
        </authorList>
    </citation>
    <scope>NUCLEOTIDE SEQUENCE [LARGE SCALE GENOMIC DNA]</scope>
    <source>
        <strain evidence="10">JCM 3369</strain>
    </source>
</reference>
<name>A0ABW2CRT4_9ACTN</name>
<organism evidence="9 10">
    <name type="scientific">Actinomadura yumaensis</name>
    <dbReference type="NCBI Taxonomy" id="111807"/>
    <lineage>
        <taxon>Bacteria</taxon>
        <taxon>Bacillati</taxon>
        <taxon>Actinomycetota</taxon>
        <taxon>Actinomycetes</taxon>
        <taxon>Streptosporangiales</taxon>
        <taxon>Thermomonosporaceae</taxon>
        <taxon>Actinomadura</taxon>
    </lineage>
</organism>
<evidence type="ECO:0000313" key="10">
    <source>
        <dbReference type="Proteomes" id="UP001596380"/>
    </source>
</evidence>
<feature type="transmembrane region" description="Helical" evidence="8">
    <location>
        <begin position="99"/>
        <end position="118"/>
    </location>
</feature>
<accession>A0ABW2CRT4</accession>
<keyword evidence="3" id="KW-0813">Transport</keyword>
<proteinExistence type="inferred from homology"/>
<evidence type="ECO:0000256" key="2">
    <source>
        <dbReference type="ARBA" id="ARBA00009142"/>
    </source>
</evidence>
<evidence type="ECO:0000256" key="6">
    <source>
        <dbReference type="ARBA" id="ARBA00022989"/>
    </source>
</evidence>
<evidence type="ECO:0000313" key="9">
    <source>
        <dbReference type="EMBL" id="MFC6884187.1"/>
    </source>
</evidence>
<evidence type="ECO:0000256" key="3">
    <source>
        <dbReference type="ARBA" id="ARBA00022448"/>
    </source>
</evidence>
<evidence type="ECO:0000256" key="4">
    <source>
        <dbReference type="ARBA" id="ARBA00022475"/>
    </source>
</evidence>
<keyword evidence="5 8" id="KW-0812">Transmembrane</keyword>
<keyword evidence="7 8" id="KW-0472">Membrane</keyword>
<evidence type="ECO:0000256" key="7">
    <source>
        <dbReference type="ARBA" id="ARBA00023136"/>
    </source>
</evidence>
<keyword evidence="10" id="KW-1185">Reference proteome</keyword>
<feature type="transmembrane region" description="Helical" evidence="8">
    <location>
        <begin position="139"/>
        <end position="170"/>
    </location>
</feature>
<comment type="similarity">
    <text evidence="2 8">Belongs to the 4-toluene sulfonate uptake permease (TSUP) (TC 2.A.102) family.</text>
</comment>
<dbReference type="RefSeq" id="WP_160821373.1">
    <property type="nucleotide sequence ID" value="NZ_JBHSXE010000001.1"/>
</dbReference>
<feature type="transmembrane region" description="Helical" evidence="8">
    <location>
        <begin position="209"/>
        <end position="227"/>
    </location>
</feature>
<dbReference type="EMBL" id="JBHSXS010000025">
    <property type="protein sequence ID" value="MFC6884187.1"/>
    <property type="molecule type" value="Genomic_DNA"/>
</dbReference>
<sequence length="255" mass="25932">MDVVDAVAIFAAGIAAGGINTIVGSGSLITFPTMVALGFPPIVANVSNNIGLVPGNASGAYGYRKELEGQRARLLRLGSASGLGALIGVVLLLSLPDAAFTAIVVVLIAVALVLVVAQPRIQSWMAGRGGERRPDGGRWLWFGALATGVYGGYFGAAQGIVLIALMAIAIEDDLQRLNAGKNVMVAIVNGTAAVAFTVTWAFGGTRIDWLAVLLIAVGSSLGGILGAKLGRRIPALVLRGVIVVVGIVAIVNLLA</sequence>
<dbReference type="PANTHER" id="PTHR30269:SF0">
    <property type="entry name" value="MEMBRANE TRANSPORTER PROTEIN YFCA-RELATED"/>
    <property type="match status" value="1"/>
</dbReference>
<keyword evidence="6 8" id="KW-1133">Transmembrane helix</keyword>
<comment type="caution">
    <text evidence="9">The sequence shown here is derived from an EMBL/GenBank/DDBJ whole genome shotgun (WGS) entry which is preliminary data.</text>
</comment>
<comment type="subcellular location">
    <subcellularLocation>
        <location evidence="1 8">Cell membrane</location>
        <topology evidence="1 8">Multi-pass membrane protein</topology>
    </subcellularLocation>
</comment>
<dbReference type="Pfam" id="PF01925">
    <property type="entry name" value="TauE"/>
    <property type="match status" value="1"/>
</dbReference>
<feature type="transmembrane region" description="Helical" evidence="8">
    <location>
        <begin position="182"/>
        <end position="202"/>
    </location>
</feature>
<evidence type="ECO:0000256" key="5">
    <source>
        <dbReference type="ARBA" id="ARBA00022692"/>
    </source>
</evidence>
<dbReference type="InterPro" id="IPR052017">
    <property type="entry name" value="TSUP"/>
</dbReference>
<evidence type="ECO:0000256" key="8">
    <source>
        <dbReference type="RuleBase" id="RU363041"/>
    </source>
</evidence>
<dbReference type="Proteomes" id="UP001596380">
    <property type="component" value="Unassembled WGS sequence"/>
</dbReference>